<proteinExistence type="predicted"/>
<dbReference type="RefSeq" id="WP_051483649.1">
    <property type="nucleotide sequence ID" value="NZ_HG917868.1"/>
</dbReference>
<sequence length="122" mass="14441">MIKEIKKDVSYKLEDEVKSEITKVKNTILDDFNDAYIYIFGSIAKGCYSKVSDIDILVLISIDKSVKEIRQIRHTLEDKIEKLILDREVDLKIYDKDRFYQLSTKPSFESEILDDLIDIRMW</sequence>
<dbReference type="EMBL" id="HG917868">
    <property type="protein sequence ID" value="CDM67695.1"/>
    <property type="molecule type" value="Genomic_DNA"/>
</dbReference>
<feature type="domain" description="Polymerase nucleotidyl transferase" evidence="1">
    <location>
        <begin position="22"/>
        <end position="117"/>
    </location>
</feature>
<dbReference type="CDD" id="cd05403">
    <property type="entry name" value="NT_KNTase_like"/>
    <property type="match status" value="1"/>
</dbReference>
<organism evidence="2 3">
    <name type="scientific">Clostridium bornimense</name>
    <dbReference type="NCBI Taxonomy" id="1216932"/>
    <lineage>
        <taxon>Bacteria</taxon>
        <taxon>Bacillati</taxon>
        <taxon>Bacillota</taxon>
        <taxon>Clostridia</taxon>
        <taxon>Eubacteriales</taxon>
        <taxon>Clostridiaceae</taxon>
        <taxon>Clostridium</taxon>
    </lineage>
</organism>
<evidence type="ECO:0000259" key="1">
    <source>
        <dbReference type="Pfam" id="PF01909"/>
    </source>
</evidence>
<dbReference type="InterPro" id="IPR002934">
    <property type="entry name" value="Polymerase_NTP_transf_dom"/>
</dbReference>
<dbReference type="Pfam" id="PF01909">
    <property type="entry name" value="NTP_transf_2"/>
    <property type="match status" value="1"/>
</dbReference>
<gene>
    <name evidence="2" type="ORF">CM240_0530</name>
</gene>
<reference evidence="2 3" key="1">
    <citation type="submission" date="2013-11" db="EMBL/GenBank/DDBJ databases">
        <title>Complete genome sequence of Clostridum sp. M2/40.</title>
        <authorList>
            <person name="Wibberg D."/>
            <person name="Puehler A."/>
            <person name="Schlueter A."/>
        </authorList>
    </citation>
    <scope>NUCLEOTIDE SEQUENCE [LARGE SCALE GENOMIC DNA]</scope>
    <source>
        <strain evidence="3">M2/40</strain>
    </source>
</reference>
<dbReference type="eggNOG" id="ENOG5032ARR">
    <property type="taxonomic scope" value="Bacteria"/>
</dbReference>
<dbReference type="STRING" id="1216932.CM240_0530"/>
<dbReference type="GO" id="GO:0016779">
    <property type="term" value="F:nucleotidyltransferase activity"/>
    <property type="evidence" value="ECO:0007669"/>
    <property type="project" value="InterPro"/>
</dbReference>
<protein>
    <recommendedName>
        <fullName evidence="1">Polymerase nucleotidyl transferase domain-containing protein</fullName>
    </recommendedName>
</protein>
<dbReference type="InterPro" id="IPR043519">
    <property type="entry name" value="NT_sf"/>
</dbReference>
<dbReference type="AlphaFoldDB" id="W6SDG6"/>
<keyword evidence="3" id="KW-1185">Reference proteome</keyword>
<evidence type="ECO:0000313" key="3">
    <source>
        <dbReference type="Proteomes" id="UP000019426"/>
    </source>
</evidence>
<dbReference type="KEGG" id="clt:CM240_0530"/>
<dbReference type="HOGENOM" id="CLU_2068970_0_0_9"/>
<dbReference type="Gene3D" id="3.30.460.10">
    <property type="entry name" value="Beta Polymerase, domain 2"/>
    <property type="match status" value="1"/>
</dbReference>
<dbReference type="PATRIC" id="fig|1216932.3.peg.514"/>
<dbReference type="Proteomes" id="UP000019426">
    <property type="component" value="Chromosome M2/40_rep1"/>
</dbReference>
<dbReference type="SUPFAM" id="SSF81301">
    <property type="entry name" value="Nucleotidyltransferase"/>
    <property type="match status" value="1"/>
</dbReference>
<name>W6SDG6_9CLOT</name>
<accession>W6SDG6</accession>
<evidence type="ECO:0000313" key="2">
    <source>
        <dbReference type="EMBL" id="CDM67695.1"/>
    </source>
</evidence>